<dbReference type="Proteomes" id="UP001295444">
    <property type="component" value="Unassembled WGS sequence"/>
</dbReference>
<dbReference type="PANTHER" id="PTHR14330">
    <property type="entry name" value="A-KINASE-INTERACTING PROTEIN 1"/>
    <property type="match status" value="1"/>
</dbReference>
<dbReference type="GO" id="GO:1901222">
    <property type="term" value="P:regulation of non-canonical NF-kappaB signal transduction"/>
    <property type="evidence" value="ECO:0007669"/>
    <property type="project" value="InterPro"/>
</dbReference>
<sequence length="81" mass="9747">MEKKYKWMEYSLKQTAELGLEVLERAKRREVNWSVSCKHGRQMCQEQMSPEQDKPLDERECLEEAFSAMAKFMRHTTEQCE</sequence>
<keyword evidence="2" id="KW-1185">Reference proteome</keyword>
<proteinExistence type="predicted"/>
<feature type="non-terminal residue" evidence="1">
    <location>
        <position position="1"/>
    </location>
</feature>
<evidence type="ECO:0000313" key="1">
    <source>
        <dbReference type="EMBL" id="CAH2330220.1"/>
    </source>
</evidence>
<evidence type="ECO:0000313" key="2">
    <source>
        <dbReference type="Proteomes" id="UP001295444"/>
    </source>
</evidence>
<organism evidence="1 2">
    <name type="scientific">Pelobates cultripes</name>
    <name type="common">Western spadefoot toad</name>
    <dbReference type="NCBI Taxonomy" id="61616"/>
    <lineage>
        <taxon>Eukaryota</taxon>
        <taxon>Metazoa</taxon>
        <taxon>Chordata</taxon>
        <taxon>Craniata</taxon>
        <taxon>Vertebrata</taxon>
        <taxon>Euteleostomi</taxon>
        <taxon>Amphibia</taxon>
        <taxon>Batrachia</taxon>
        <taxon>Anura</taxon>
        <taxon>Pelobatoidea</taxon>
        <taxon>Pelobatidae</taxon>
        <taxon>Pelobates</taxon>
    </lineage>
</organism>
<dbReference type="AlphaFoldDB" id="A0AAD1TLR8"/>
<comment type="caution">
    <text evidence="1">The sequence shown here is derived from an EMBL/GenBank/DDBJ whole genome shotgun (WGS) entry which is preliminary data.</text>
</comment>
<dbReference type="InterPro" id="IPR033214">
    <property type="entry name" value="AKIP1"/>
</dbReference>
<accession>A0AAD1TLR8</accession>
<reference evidence="1" key="1">
    <citation type="submission" date="2022-03" db="EMBL/GenBank/DDBJ databases">
        <authorList>
            <person name="Alioto T."/>
            <person name="Alioto T."/>
            <person name="Gomez Garrido J."/>
        </authorList>
    </citation>
    <scope>NUCLEOTIDE SEQUENCE</scope>
</reference>
<dbReference type="EMBL" id="CAKOES020000351">
    <property type="protein sequence ID" value="CAH2330220.1"/>
    <property type="molecule type" value="Genomic_DNA"/>
</dbReference>
<dbReference type="PANTHER" id="PTHR14330:SF2">
    <property type="entry name" value="A-KINASE-INTERACTING PROTEIN 1"/>
    <property type="match status" value="1"/>
</dbReference>
<name>A0AAD1TLR8_PELCU</name>
<protein>
    <submittedName>
        <fullName evidence="1">Uncharacterized protein</fullName>
    </submittedName>
</protein>
<dbReference type="GO" id="GO:0005654">
    <property type="term" value="C:nucleoplasm"/>
    <property type="evidence" value="ECO:0007669"/>
    <property type="project" value="TreeGrafter"/>
</dbReference>
<gene>
    <name evidence="1" type="ORF">PECUL_23A031669</name>
</gene>